<proteinExistence type="predicted"/>
<evidence type="ECO:0008006" key="3">
    <source>
        <dbReference type="Google" id="ProtNLM"/>
    </source>
</evidence>
<accession>A0A809SDR8</accession>
<evidence type="ECO:0000313" key="1">
    <source>
        <dbReference type="EMBL" id="BBO23274.1"/>
    </source>
</evidence>
<dbReference type="Gene3D" id="3.40.30.10">
    <property type="entry name" value="Glutaredoxin"/>
    <property type="match status" value="1"/>
</dbReference>
<dbReference type="AlphaFoldDB" id="A0A809SDR8"/>
<protein>
    <recommendedName>
        <fullName evidence="3">Alkyl hydroperoxide reductase subunit C/ Thiol specific antioxidant domain-containing protein</fullName>
    </recommendedName>
</protein>
<dbReference type="InterPro" id="IPR036249">
    <property type="entry name" value="Thioredoxin-like_sf"/>
</dbReference>
<evidence type="ECO:0000313" key="2">
    <source>
        <dbReference type="Proteomes" id="UP000662873"/>
    </source>
</evidence>
<dbReference type="SUPFAM" id="SSF52833">
    <property type="entry name" value="Thioredoxin-like"/>
    <property type="match status" value="1"/>
</dbReference>
<reference evidence="1" key="1">
    <citation type="journal article" name="DNA Res.">
        <title>The physiological potential of anammox bacteria as revealed by their core genome structure.</title>
        <authorList>
            <person name="Okubo T."/>
            <person name="Toyoda A."/>
            <person name="Fukuhara K."/>
            <person name="Uchiyama I."/>
            <person name="Harigaya Y."/>
            <person name="Kuroiwa M."/>
            <person name="Suzuki T."/>
            <person name="Murakami Y."/>
            <person name="Suwa Y."/>
            <person name="Takami H."/>
        </authorList>
    </citation>
    <scope>NUCLEOTIDE SEQUENCE</scope>
    <source>
        <strain evidence="1">317325-2</strain>
    </source>
</reference>
<gene>
    <name evidence="1" type="ORF">NPRO_08690</name>
</gene>
<dbReference type="KEGG" id="npy:NPRO_08690"/>
<name>A0A809SDR8_9BACT</name>
<dbReference type="Proteomes" id="UP000662873">
    <property type="component" value="Chromosome"/>
</dbReference>
<dbReference type="EMBL" id="AP021858">
    <property type="protein sequence ID" value="BBO23274.1"/>
    <property type="molecule type" value="Genomic_DNA"/>
</dbReference>
<sequence>MVVTTLALALLMATPVEGTQRPNLQRADRGGIQVGQAAKDFELKSLDGKSTFKLSSNYGKKPTVLIFGSYT</sequence>
<organism evidence="1 2">
    <name type="scientific">Candidatus Nitrosymbiomonas proteolyticus</name>
    <dbReference type="NCBI Taxonomy" id="2608984"/>
    <lineage>
        <taxon>Bacteria</taxon>
        <taxon>Bacillati</taxon>
        <taxon>Armatimonadota</taxon>
        <taxon>Armatimonadota incertae sedis</taxon>
        <taxon>Candidatus Nitrosymbiomonas</taxon>
    </lineage>
</organism>